<dbReference type="CDD" id="cd22268">
    <property type="entry name" value="DPBB_RlpA-like"/>
    <property type="match status" value="1"/>
</dbReference>
<dbReference type="InterPro" id="IPR036680">
    <property type="entry name" value="SPOR-like_sf"/>
</dbReference>
<dbReference type="SUPFAM" id="SSF110997">
    <property type="entry name" value="Sporulation related repeat"/>
    <property type="match status" value="1"/>
</dbReference>
<gene>
    <name evidence="3" type="ORF">HNP71_000631</name>
</gene>
<dbReference type="GO" id="GO:0042834">
    <property type="term" value="F:peptidoglycan binding"/>
    <property type="evidence" value="ECO:0007669"/>
    <property type="project" value="InterPro"/>
</dbReference>
<evidence type="ECO:0000313" key="3">
    <source>
        <dbReference type="EMBL" id="MBB5372393.1"/>
    </source>
</evidence>
<feature type="region of interest" description="Disordered" evidence="1">
    <location>
        <begin position="177"/>
        <end position="198"/>
    </location>
</feature>
<dbReference type="RefSeq" id="WP_183265416.1">
    <property type="nucleotide sequence ID" value="NZ_JACHFJ010000002.1"/>
</dbReference>
<accession>A0A840V9I1</accession>
<keyword evidence="3" id="KW-0449">Lipoprotein</keyword>
<sequence length="289" mass="29852">MINRYAIGLFAILANCTHTVAPPSPSGVKYTVGDPYQAGGEWFYPREVNDYDATGLATVITDGGPAYTADNESYDPDALAAASPVLQLPCIVTVTNLVNGRSVDVRVNDRGPMQPGRILSVTPRVARLLSFPSGGIVEVEVKLNQSQTMALQSSLGAVPKLTAAPVAGITAQSLAPPGGGAATGGVQQLGPSANGGNLNQTVTLSGQVTQGAPGPGPLWVQVPGFGNERDGFRTLARIPGLPARVVPVYGGDRPLWAVNAGPYHTVADADAALQQMLQVGIPDPEIIVR</sequence>
<keyword evidence="4" id="KW-1185">Reference proteome</keyword>
<proteinExistence type="predicted"/>
<dbReference type="EMBL" id="JACHFJ010000002">
    <property type="protein sequence ID" value="MBB5372393.1"/>
    <property type="molecule type" value="Genomic_DNA"/>
</dbReference>
<organism evidence="3 4">
    <name type="scientific">Acidocella aromatica</name>
    <dbReference type="NCBI Taxonomy" id="1303579"/>
    <lineage>
        <taxon>Bacteria</taxon>
        <taxon>Pseudomonadati</taxon>
        <taxon>Pseudomonadota</taxon>
        <taxon>Alphaproteobacteria</taxon>
        <taxon>Acetobacterales</taxon>
        <taxon>Acidocellaceae</taxon>
        <taxon>Acidocella</taxon>
    </lineage>
</organism>
<evidence type="ECO:0000313" key="4">
    <source>
        <dbReference type="Proteomes" id="UP000553706"/>
    </source>
</evidence>
<evidence type="ECO:0000259" key="2">
    <source>
        <dbReference type="PROSITE" id="PS51724"/>
    </source>
</evidence>
<protein>
    <submittedName>
        <fullName evidence="3">Rare lipoprotein A</fullName>
    </submittedName>
</protein>
<feature type="compositionally biased region" description="Polar residues" evidence="1">
    <location>
        <begin position="189"/>
        <end position="198"/>
    </location>
</feature>
<name>A0A840V9I1_9PROT</name>
<dbReference type="Pfam" id="PF05036">
    <property type="entry name" value="SPOR"/>
    <property type="match status" value="1"/>
</dbReference>
<dbReference type="Gene3D" id="2.40.40.10">
    <property type="entry name" value="RlpA-like domain"/>
    <property type="match status" value="1"/>
</dbReference>
<comment type="caution">
    <text evidence="3">The sequence shown here is derived from an EMBL/GenBank/DDBJ whole genome shotgun (WGS) entry which is preliminary data.</text>
</comment>
<dbReference type="PANTHER" id="PTHR34183">
    <property type="entry name" value="ENDOLYTIC PEPTIDOGLYCAN TRANSGLYCOSYLASE RLPA"/>
    <property type="match status" value="1"/>
</dbReference>
<reference evidence="3 4" key="1">
    <citation type="submission" date="2020-08" db="EMBL/GenBank/DDBJ databases">
        <title>Genomic Encyclopedia of Type Strains, Phase IV (KMG-IV): sequencing the most valuable type-strain genomes for metagenomic binning, comparative biology and taxonomic classification.</title>
        <authorList>
            <person name="Goeker M."/>
        </authorList>
    </citation>
    <scope>NUCLEOTIDE SEQUENCE [LARGE SCALE GENOMIC DNA]</scope>
    <source>
        <strain evidence="3 4">DSM 27026</strain>
    </source>
</reference>
<dbReference type="Proteomes" id="UP000553706">
    <property type="component" value="Unassembled WGS sequence"/>
</dbReference>
<feature type="domain" description="SPOR" evidence="2">
    <location>
        <begin position="212"/>
        <end position="289"/>
    </location>
</feature>
<evidence type="ECO:0000256" key="1">
    <source>
        <dbReference type="SAM" id="MobiDB-lite"/>
    </source>
</evidence>
<dbReference type="Pfam" id="PF03330">
    <property type="entry name" value="DPBB_1"/>
    <property type="match status" value="1"/>
</dbReference>
<dbReference type="PANTHER" id="PTHR34183:SF8">
    <property type="entry name" value="ENDOLYTIC PEPTIDOGLYCAN TRANSGLYCOSYLASE RLPA-RELATED"/>
    <property type="match status" value="1"/>
</dbReference>
<dbReference type="PROSITE" id="PS51724">
    <property type="entry name" value="SPOR"/>
    <property type="match status" value="1"/>
</dbReference>
<dbReference type="InterPro" id="IPR009009">
    <property type="entry name" value="RlpA-like_DPBB"/>
</dbReference>
<dbReference type="AlphaFoldDB" id="A0A840V9I1"/>
<dbReference type="InterPro" id="IPR036908">
    <property type="entry name" value="RlpA-like_sf"/>
</dbReference>
<dbReference type="InterPro" id="IPR007730">
    <property type="entry name" value="SPOR-like_dom"/>
</dbReference>